<gene>
    <name evidence="1" type="ORF">L6164_021243</name>
</gene>
<comment type="caution">
    <text evidence="1">The sequence shown here is derived from an EMBL/GenBank/DDBJ whole genome shotgun (WGS) entry which is preliminary data.</text>
</comment>
<reference evidence="1 2" key="1">
    <citation type="journal article" date="2022" name="DNA Res.">
        <title>Chromosomal-level genome assembly of the orchid tree Bauhinia variegata (Leguminosae; Cercidoideae) supports the allotetraploid origin hypothesis of Bauhinia.</title>
        <authorList>
            <person name="Zhong Y."/>
            <person name="Chen Y."/>
            <person name="Zheng D."/>
            <person name="Pang J."/>
            <person name="Liu Y."/>
            <person name="Luo S."/>
            <person name="Meng S."/>
            <person name="Qian L."/>
            <person name="Wei D."/>
            <person name="Dai S."/>
            <person name="Zhou R."/>
        </authorList>
    </citation>
    <scope>NUCLEOTIDE SEQUENCE [LARGE SCALE GENOMIC DNA]</scope>
    <source>
        <strain evidence="1">BV-YZ2020</strain>
    </source>
</reference>
<keyword evidence="2" id="KW-1185">Reference proteome</keyword>
<organism evidence="1 2">
    <name type="scientific">Bauhinia variegata</name>
    <name type="common">Purple orchid tree</name>
    <name type="synonym">Phanera variegata</name>
    <dbReference type="NCBI Taxonomy" id="167791"/>
    <lineage>
        <taxon>Eukaryota</taxon>
        <taxon>Viridiplantae</taxon>
        <taxon>Streptophyta</taxon>
        <taxon>Embryophyta</taxon>
        <taxon>Tracheophyta</taxon>
        <taxon>Spermatophyta</taxon>
        <taxon>Magnoliopsida</taxon>
        <taxon>eudicotyledons</taxon>
        <taxon>Gunneridae</taxon>
        <taxon>Pentapetalae</taxon>
        <taxon>rosids</taxon>
        <taxon>fabids</taxon>
        <taxon>Fabales</taxon>
        <taxon>Fabaceae</taxon>
        <taxon>Cercidoideae</taxon>
        <taxon>Cercideae</taxon>
        <taxon>Bauhiniinae</taxon>
        <taxon>Bauhinia</taxon>
    </lineage>
</organism>
<protein>
    <submittedName>
        <fullName evidence="1">Uncharacterized protein</fullName>
    </submittedName>
</protein>
<accession>A0ACB9MZL5</accession>
<evidence type="ECO:0000313" key="1">
    <source>
        <dbReference type="EMBL" id="KAI4328929.1"/>
    </source>
</evidence>
<evidence type="ECO:0000313" key="2">
    <source>
        <dbReference type="Proteomes" id="UP000828941"/>
    </source>
</evidence>
<dbReference type="Proteomes" id="UP000828941">
    <property type="component" value="Chromosome 8"/>
</dbReference>
<sequence>MAVAEARAVWQRAVNRCFVHKMRKEHLSWLVANLHVQFQTPESRWWLHSQLSYGYQNGLTYEQVNTLEDEVERLKASNENKTHEDVIQFGFDQASTYYMHNGFQTDIMNKAPKDRIHYGSQAFTERMDMMDKHEKVQIDPVGYSVTKKTNTLSLGPDYSWIEGDKTEPWWRTTDRDELVSLVSQKSLIHIENCDLPPPQRKYVKRHPYCSRGDDKSRAASFNWETKSSGSSNLTAYSQGSLDSKLMHGKQGPSAKEGLLYYASDKSSSSYATTLEDLTEEQHVFEGDPSKAKLIEALCHSQTRARKAEEAAKHAYAEKEHIVKLVFKQASQVFAYKQLYQLLQLENLYNQIKNKDKPIPTLFPVELPWMSFEGSKPRKRKQKFSEAKREREGMLKNDITTYAIAFALGLSLLGAGLLLGWTVGWMLPHL</sequence>
<name>A0ACB9MZL5_BAUVA</name>
<proteinExistence type="predicted"/>
<dbReference type="EMBL" id="CM039433">
    <property type="protein sequence ID" value="KAI4328929.1"/>
    <property type="molecule type" value="Genomic_DNA"/>
</dbReference>